<dbReference type="Pfam" id="PF22352">
    <property type="entry name" value="K319L-like_PKD"/>
    <property type="match status" value="1"/>
</dbReference>
<dbReference type="InterPro" id="IPR013783">
    <property type="entry name" value="Ig-like_fold"/>
</dbReference>
<feature type="domain" description="BIG2" evidence="1">
    <location>
        <begin position="1305"/>
        <end position="1388"/>
    </location>
</feature>
<name>A0A3A1V9D9_9BACL</name>
<keyword evidence="3" id="KW-1185">Reference proteome</keyword>
<dbReference type="Proteomes" id="UP000266482">
    <property type="component" value="Unassembled WGS sequence"/>
</dbReference>
<gene>
    <name evidence="2" type="ORF">D3P08_07245</name>
</gene>
<dbReference type="Gene3D" id="2.60.40.10">
    <property type="entry name" value="Immunoglobulins"/>
    <property type="match status" value="1"/>
</dbReference>
<dbReference type="Gene3D" id="2.80.10.50">
    <property type="match status" value="1"/>
</dbReference>
<feature type="domain" description="BIG2" evidence="1">
    <location>
        <begin position="1136"/>
        <end position="1211"/>
    </location>
</feature>
<dbReference type="SUPFAM" id="SSF49373">
    <property type="entry name" value="Invasin/intimin cell-adhesion fragments"/>
    <property type="match status" value="3"/>
</dbReference>
<dbReference type="InterPro" id="IPR008964">
    <property type="entry name" value="Invasin/intimin_cell_adhesion"/>
</dbReference>
<dbReference type="RefSeq" id="WP_119598823.1">
    <property type="nucleotide sequence ID" value="NZ_QXQA01000003.1"/>
</dbReference>
<dbReference type="SMART" id="SM00635">
    <property type="entry name" value="BID_2"/>
    <property type="match status" value="4"/>
</dbReference>
<dbReference type="SUPFAM" id="SSF50405">
    <property type="entry name" value="Actin-crosslinking proteins"/>
    <property type="match status" value="1"/>
</dbReference>
<proteinExistence type="predicted"/>
<dbReference type="InterPro" id="IPR003343">
    <property type="entry name" value="Big_2"/>
</dbReference>
<reference evidence="2 3" key="1">
    <citation type="submission" date="2018-09" db="EMBL/GenBank/DDBJ databases">
        <title>Paenibacillus aracenensis nov. sp. isolated from a cave in southern Spain.</title>
        <authorList>
            <person name="Jurado V."/>
            <person name="Gutierrez-Patricio S."/>
            <person name="Gonzalez-Pimentel J.L."/>
            <person name="Miller A.Z."/>
            <person name="Laiz L."/>
            <person name="Saiz-Jimenez C."/>
        </authorList>
    </citation>
    <scope>NUCLEOTIDE SEQUENCE [LARGE SCALE GENOMIC DNA]</scope>
    <source>
        <strain evidence="2 3">DSM 22867</strain>
    </source>
</reference>
<protein>
    <submittedName>
        <fullName evidence="2">DUF5057 domain-containing protein</fullName>
    </submittedName>
</protein>
<feature type="domain" description="BIG2" evidence="1">
    <location>
        <begin position="1045"/>
        <end position="1127"/>
    </location>
</feature>
<dbReference type="EMBL" id="QXQA01000003">
    <property type="protein sequence ID" value="RIX54040.1"/>
    <property type="molecule type" value="Genomic_DNA"/>
</dbReference>
<dbReference type="PANTHER" id="PTHR23019">
    <property type="entry name" value="NUCLEAR PORE MEMBRANE GLYCOPROTEIN GP210-RELATED"/>
    <property type="match status" value="1"/>
</dbReference>
<evidence type="ECO:0000313" key="2">
    <source>
        <dbReference type="EMBL" id="RIX54040.1"/>
    </source>
</evidence>
<dbReference type="InterPro" id="IPR045197">
    <property type="entry name" value="NUP210-like"/>
</dbReference>
<dbReference type="PANTHER" id="PTHR23019:SF0">
    <property type="entry name" value="NUCLEAR PORE MEMBRANE GLYCOPROTEIN 210"/>
    <property type="match status" value="1"/>
</dbReference>
<evidence type="ECO:0000313" key="3">
    <source>
        <dbReference type="Proteomes" id="UP000266482"/>
    </source>
</evidence>
<sequence>MKLSTLKKRVSTVLVITLFAMFFSYIVEKQHPAGAATIVDSVTLSVDSKFVSENDGKVAAYANAYFKDELFLMEDHGNNEVSFKSKASGRYLSYAPENGNSEFKLHAVTASTLTKYEKFKKIPLDDGYFRLETTHDRGPDNRYLEVSSFNIIAKNKEVNDRQKFKIVTRSLRTTVNVLEITQTGVSDLASLVGGTPLISVKTLSMKQFVASRESLKDKYDAVYIGRGTYNITLPSKAASKDAHVTKHIQNDITQLKANEIIHNFVDTGLPVILYSDSGSGSGIEYQADLKNWQGKITQYGLLKKNFAKYNTRAYKRDNVVFVNEYDLSTVQTFTAKINLLEAGNLRPQLTVTSQPIDYTKDQNHVYKPGDTISFGYTVANVGDLRQKTIEANLYIGMDSALPFGAEQLVATQKVATSTGSITYTLPPGYSGLQYWRLELSDFNSPLIDAKTGVFRFKDQKISINVLQVMPKDNTSSSLNNSKNMKASYLSPTTDPYKDAYTIKVDTMSITRFNESGYRTLNGKYDMLIFGFGDYYNNYAPIDDAASEAVLDFIATGQSVMLTHDTIFLNDNPNNKNWLDKFGEISGQINPQTNMGFGNPLSSTKTEKVNDGLLTQYPFLLDKATEKLVAATHNQYFTLDLEDPTVIPWYNMVDNTYRTPGDSWNHYYTYSKGNVTYSGSGHTNSDFPDWEQKLFVNTMFRAYMGSNHAPQLTVNSPIEYNSATDNFIPSYSDLLINYSAVDFDLNDRDLTTSVNLIMNGKSTPVIEKQHVLSGETINKSIPNPLPEGGNATIEIKAWDEHGAEVVKQIKVKVVKITANLELSRSVSTNVEDNRLKINDTAFFTYTVTPKAVDKNDALAADRMIIKKVKFSEKFPPQLDIGTLPDGFTKTGTLTDGYTVTGTLPDIAYTLSGNAFTAKPVSFELPVIPRKDGFYSLMEGTLNYLDVGGQSTKTMQFPSYVLQAITMIERIQLSSMTILEGDKKPFIPTITPDTATIKQLTWESDRPDIATVNSSGIVTGMKPGTAVIRATATDGSKQSATATVTVIRAGLNIIGSDRVAVHETMPLTSSLYTADYEMIESYSWKISQGSSFISLQSSNSNATIVNGLNAGTATVQLTVTTNENRAYTATKTITVFKQLTGLELNDATLALGESEQLTPIFTPADALNKTVSWSSSDDSVVTVDKNGVITGVGVGEATVTASSADGSGLTADAIVTVYVPQPTISAADNVALGEKLTVQLTSFLESKNDPVDSASWNILQGSDRVVPGSKAQNFAEYETLKAGIVEVQLQLHTVNGRTYTSNSVQVQVEPITLMMQMTKSMDPGTTAELWNELSSNPKNGKNAIKDLLKWASSDSGTVSVNRDTGQITALKPGSATITVAYEHDPAVRASMTIIVNRPPVEPPSLGNGESRY</sequence>
<dbReference type="OrthoDB" id="38701at2"/>
<comment type="caution">
    <text evidence="2">The sequence shown here is derived from an EMBL/GenBank/DDBJ whole genome shotgun (WGS) entry which is preliminary data.</text>
</comment>
<accession>A0A3A1V9D9</accession>
<dbReference type="InterPro" id="IPR008999">
    <property type="entry name" value="Actin-crosslinking"/>
</dbReference>
<organism evidence="2 3">
    <name type="scientific">Paenibacillus nanensis</name>
    <dbReference type="NCBI Taxonomy" id="393251"/>
    <lineage>
        <taxon>Bacteria</taxon>
        <taxon>Bacillati</taxon>
        <taxon>Bacillota</taxon>
        <taxon>Bacilli</taxon>
        <taxon>Bacillales</taxon>
        <taxon>Paenibacillaceae</taxon>
        <taxon>Paenibacillus</taxon>
    </lineage>
</organism>
<dbReference type="Pfam" id="PF02368">
    <property type="entry name" value="Big_2"/>
    <property type="match status" value="3"/>
</dbReference>
<dbReference type="Gene3D" id="2.60.40.1080">
    <property type="match status" value="3"/>
</dbReference>
<feature type="domain" description="BIG2" evidence="1">
    <location>
        <begin position="965"/>
        <end position="1040"/>
    </location>
</feature>
<evidence type="ECO:0000259" key="1">
    <source>
        <dbReference type="SMART" id="SM00635"/>
    </source>
</evidence>
<dbReference type="CDD" id="cd00257">
    <property type="entry name" value="beta-trefoil_FSCN-like"/>
    <property type="match status" value="1"/>
</dbReference>